<evidence type="ECO:0000313" key="1">
    <source>
        <dbReference type="EMBL" id="SFI51763.1"/>
    </source>
</evidence>
<accession>A0A1I3IV83</accession>
<gene>
    <name evidence="1" type="ORF">SAMN05216561_109154</name>
</gene>
<dbReference type="Proteomes" id="UP000198649">
    <property type="component" value="Unassembled WGS sequence"/>
</dbReference>
<evidence type="ECO:0000313" key="2">
    <source>
        <dbReference type="Proteomes" id="UP000198649"/>
    </source>
</evidence>
<reference evidence="1 2" key="1">
    <citation type="submission" date="2016-10" db="EMBL/GenBank/DDBJ databases">
        <authorList>
            <person name="de Groot N.N."/>
        </authorList>
    </citation>
    <scope>NUCLEOTIDE SEQUENCE [LARGE SCALE GENOMIC DNA]</scope>
    <source>
        <strain evidence="1 2">CGMCC 1.11156</strain>
    </source>
</reference>
<dbReference type="AlphaFoldDB" id="A0A1I3IV83"/>
<name>A0A1I3IV83_9ACTN</name>
<organism evidence="1 2">
    <name type="scientific">Nocardioides psychrotolerans</name>
    <dbReference type="NCBI Taxonomy" id="1005945"/>
    <lineage>
        <taxon>Bacteria</taxon>
        <taxon>Bacillati</taxon>
        <taxon>Actinomycetota</taxon>
        <taxon>Actinomycetes</taxon>
        <taxon>Propionibacteriales</taxon>
        <taxon>Nocardioidaceae</taxon>
        <taxon>Nocardioides</taxon>
    </lineage>
</organism>
<protein>
    <recommendedName>
        <fullName evidence="3">HEAT repeat-containing protein</fullName>
    </recommendedName>
</protein>
<keyword evidence="2" id="KW-1185">Reference proteome</keyword>
<dbReference type="SUPFAM" id="SSF48371">
    <property type="entry name" value="ARM repeat"/>
    <property type="match status" value="1"/>
</dbReference>
<dbReference type="InterPro" id="IPR016024">
    <property type="entry name" value="ARM-type_fold"/>
</dbReference>
<evidence type="ECO:0008006" key="3">
    <source>
        <dbReference type="Google" id="ProtNLM"/>
    </source>
</evidence>
<dbReference type="EMBL" id="FOQG01000009">
    <property type="protein sequence ID" value="SFI51763.1"/>
    <property type="molecule type" value="Genomic_DNA"/>
</dbReference>
<sequence length="452" mass="49367">MLDGYEDVLGLTSGLLAATVGGLRRGFQSAEAPRVRKTPEVDADADFDALLEAVAKGVVTGAQWLSASRALWYYDQVFLRHDDWSALASALIRELATSGGIDHVRRFEAAVDFLRHPSSQRHVSRALGNFVMDPDAQVVAPVLNLLGEVTDRAASDLVLRLLSSPSRNLRRAATSVAATKVARGHFDAQALPELERHLERQLSRGLDLDAGLDTLDLAVHVPRTSWEAVESRLRDPVATAMVVRVRSTRELITSRKAASLATEVATAIQDATPTHHPIETDMMLHRLVREALVHTHKARRHHAALLLSASPYGPATADQVLALTHHRDEFIAARAWAMLMRLPCPTPPTGPRQRTVDAMPDRHLARVLINVGIHDRPLDPATAAGLAARLPARRRSEHHGVLFALGMHGSPELERLSEHADDGVRRAAAWWLLQGGATRDDDSAAQRGSRAN</sequence>
<proteinExistence type="predicted"/>